<evidence type="ECO:0000259" key="3">
    <source>
        <dbReference type="PROSITE" id="PS51186"/>
    </source>
</evidence>
<feature type="domain" description="N-acetyltransferase" evidence="3">
    <location>
        <begin position="3"/>
        <end position="158"/>
    </location>
</feature>
<dbReference type="RefSeq" id="WP_308865883.1">
    <property type="nucleotide sequence ID" value="NZ_JAVFWO010000001.1"/>
</dbReference>
<evidence type="ECO:0000256" key="2">
    <source>
        <dbReference type="ARBA" id="ARBA00023315"/>
    </source>
</evidence>
<dbReference type="EMBL" id="JAVFWO010000001">
    <property type="protein sequence ID" value="MDQ7876484.1"/>
    <property type="molecule type" value="Genomic_DNA"/>
</dbReference>
<dbReference type="InterPro" id="IPR000182">
    <property type="entry name" value="GNAT_dom"/>
</dbReference>
<reference evidence="4 5" key="1">
    <citation type="submission" date="2023-08" db="EMBL/GenBank/DDBJ databases">
        <title>Microbacterium psychrotolerans sp. nov., a psychrotolerant bacterium isolated from soil in Heilongjiang Province, China.</title>
        <authorList>
            <person name="An P."/>
            <person name="Zhao D."/>
            <person name="Xiang H."/>
        </authorList>
    </citation>
    <scope>NUCLEOTIDE SEQUENCE [LARGE SCALE GENOMIC DNA]</scope>
    <source>
        <strain evidence="4 5">QXD-8</strain>
    </source>
</reference>
<dbReference type="InterPro" id="IPR016181">
    <property type="entry name" value="Acyl_CoA_acyltransferase"/>
</dbReference>
<keyword evidence="2" id="KW-0012">Acyltransferase</keyword>
<accession>A0ABU0YVX7</accession>
<dbReference type="CDD" id="cd04301">
    <property type="entry name" value="NAT_SF"/>
    <property type="match status" value="1"/>
</dbReference>
<organism evidence="4 5">
    <name type="scientific">Microbacterium psychrotolerans</name>
    <dbReference type="NCBI Taxonomy" id="3068321"/>
    <lineage>
        <taxon>Bacteria</taxon>
        <taxon>Bacillati</taxon>
        <taxon>Actinomycetota</taxon>
        <taxon>Actinomycetes</taxon>
        <taxon>Micrococcales</taxon>
        <taxon>Microbacteriaceae</taxon>
        <taxon>Microbacterium</taxon>
    </lineage>
</organism>
<dbReference type="Pfam" id="PF00583">
    <property type="entry name" value="Acetyltransf_1"/>
    <property type="match status" value="1"/>
</dbReference>
<protein>
    <submittedName>
        <fullName evidence="4">N-acetyltransferase family protein</fullName>
    </submittedName>
</protein>
<sequence length="170" mass="18963">MTVRLRRAEDADLDAILDIHNDAILNSSAIWTDEPVDRRERELWLAQREAAGYPVVVAVVDEAVVGYASYGAWRAKSGYRFTVENSVYLAAGHRGRGIGAMLLAEIIRLAQEAGMQVMVADIESRNSASIKLHERFGFEHVGTVRQVGTKFGEWLDLAILELPLQARERV</sequence>
<dbReference type="PANTHER" id="PTHR43072:SF23">
    <property type="entry name" value="UPF0039 PROTEIN C11D3.02C"/>
    <property type="match status" value="1"/>
</dbReference>
<dbReference type="Gene3D" id="3.40.630.30">
    <property type="match status" value="1"/>
</dbReference>
<dbReference type="Proteomes" id="UP001235133">
    <property type="component" value="Unassembled WGS sequence"/>
</dbReference>
<keyword evidence="5" id="KW-1185">Reference proteome</keyword>
<proteinExistence type="predicted"/>
<dbReference type="SUPFAM" id="SSF55729">
    <property type="entry name" value="Acyl-CoA N-acyltransferases (Nat)"/>
    <property type="match status" value="1"/>
</dbReference>
<evidence type="ECO:0000256" key="1">
    <source>
        <dbReference type="ARBA" id="ARBA00022679"/>
    </source>
</evidence>
<comment type="caution">
    <text evidence="4">The sequence shown here is derived from an EMBL/GenBank/DDBJ whole genome shotgun (WGS) entry which is preliminary data.</text>
</comment>
<name>A0ABU0YVX7_9MICO</name>
<dbReference type="PANTHER" id="PTHR43072">
    <property type="entry name" value="N-ACETYLTRANSFERASE"/>
    <property type="match status" value="1"/>
</dbReference>
<keyword evidence="1" id="KW-0808">Transferase</keyword>
<gene>
    <name evidence="4" type="ORF">Q9R08_00700</name>
</gene>
<evidence type="ECO:0000313" key="5">
    <source>
        <dbReference type="Proteomes" id="UP001235133"/>
    </source>
</evidence>
<evidence type="ECO:0000313" key="4">
    <source>
        <dbReference type="EMBL" id="MDQ7876484.1"/>
    </source>
</evidence>
<dbReference type="PROSITE" id="PS51186">
    <property type="entry name" value="GNAT"/>
    <property type="match status" value="1"/>
</dbReference>